<reference evidence="1 2" key="1">
    <citation type="submission" date="2017-12" db="EMBL/GenBank/DDBJ databases">
        <title>Characterization of six clinical isolates of Enterochimera gen. nov., a novel genus of the Yersiniaciae family and the three species Enterochimera arupensis sp. nov., Enterochimera coloradensis sp. nov, and Enterochimera californica sp. nov.</title>
        <authorList>
            <person name="Rossi A."/>
            <person name="Fisher M."/>
        </authorList>
    </citation>
    <scope>NUCLEOTIDE SEQUENCE [LARGE SCALE GENOMIC DNA]</scope>
    <source>
        <strain evidence="2">2015-Iso6</strain>
    </source>
</reference>
<accession>A0A2N5E219</accession>
<keyword evidence="2" id="KW-1185">Reference proteome</keyword>
<dbReference type="EMBL" id="PJZF01000013">
    <property type="protein sequence ID" value="PLR34625.1"/>
    <property type="molecule type" value="Genomic_DNA"/>
</dbReference>
<sequence>MSAKDDFFKKMRENVEEERAAVDAVKDDITVFQREIAFLFENIELWFRDSGVRCERKEIFLTAGNAPHARYQIQELCLTHGNKSLYIVPQGLYYFGGAKGCILVSIGNDRSDKKLFELRMQDSRANFENWAIIDHQKPHHVTPFNEENFFKLIYDFS</sequence>
<dbReference type="AlphaFoldDB" id="A0A2N5E219"/>
<proteinExistence type="predicted"/>
<name>A0A2N5E219_9GAMM</name>
<dbReference type="Proteomes" id="UP000234240">
    <property type="component" value="Unassembled WGS sequence"/>
</dbReference>
<evidence type="ECO:0000313" key="1">
    <source>
        <dbReference type="EMBL" id="PLR34625.1"/>
    </source>
</evidence>
<comment type="caution">
    <text evidence="1">The sequence shown here is derived from an EMBL/GenBank/DDBJ whole genome shotgun (WGS) entry which is preliminary data.</text>
</comment>
<evidence type="ECO:0000313" key="2">
    <source>
        <dbReference type="Proteomes" id="UP000234240"/>
    </source>
</evidence>
<organism evidence="1 2">
    <name type="scientific">Chimaeribacter californicus</name>
    <dbReference type="NCBI Taxonomy" id="2060067"/>
    <lineage>
        <taxon>Bacteria</taxon>
        <taxon>Pseudomonadati</taxon>
        <taxon>Pseudomonadota</taxon>
        <taxon>Gammaproteobacteria</taxon>
        <taxon>Enterobacterales</taxon>
        <taxon>Yersiniaceae</taxon>
        <taxon>Chimaeribacter</taxon>
    </lineage>
</organism>
<gene>
    <name evidence="1" type="ORF">CYR55_14555</name>
</gene>
<protein>
    <submittedName>
        <fullName evidence="1">Uncharacterized protein</fullName>
    </submittedName>
</protein>